<name>A0AAN5CYK5_9BILA</name>
<protein>
    <submittedName>
        <fullName evidence="2">Uncharacterized protein</fullName>
    </submittedName>
</protein>
<proteinExistence type="predicted"/>
<evidence type="ECO:0000313" key="3">
    <source>
        <dbReference type="Proteomes" id="UP001328107"/>
    </source>
</evidence>
<keyword evidence="3" id="KW-1185">Reference proteome</keyword>
<accession>A0AAN5CYK5</accession>
<feature type="region of interest" description="Disordered" evidence="1">
    <location>
        <begin position="361"/>
        <end position="413"/>
    </location>
</feature>
<dbReference type="EMBL" id="BTRK01000005">
    <property type="protein sequence ID" value="GMR53328.1"/>
    <property type="molecule type" value="Genomic_DNA"/>
</dbReference>
<dbReference type="Proteomes" id="UP001328107">
    <property type="component" value="Unassembled WGS sequence"/>
</dbReference>
<reference evidence="3" key="1">
    <citation type="submission" date="2022-10" db="EMBL/GenBank/DDBJ databases">
        <title>Genome assembly of Pristionchus species.</title>
        <authorList>
            <person name="Yoshida K."/>
            <person name="Sommer R.J."/>
        </authorList>
    </citation>
    <scope>NUCLEOTIDE SEQUENCE [LARGE SCALE GENOMIC DNA]</scope>
    <source>
        <strain evidence="3">RS5460</strain>
    </source>
</reference>
<gene>
    <name evidence="2" type="ORF">PMAYCL1PPCAC_23523</name>
</gene>
<organism evidence="2 3">
    <name type="scientific">Pristionchus mayeri</name>
    <dbReference type="NCBI Taxonomy" id="1317129"/>
    <lineage>
        <taxon>Eukaryota</taxon>
        <taxon>Metazoa</taxon>
        <taxon>Ecdysozoa</taxon>
        <taxon>Nematoda</taxon>
        <taxon>Chromadorea</taxon>
        <taxon>Rhabditida</taxon>
        <taxon>Rhabditina</taxon>
        <taxon>Diplogasteromorpha</taxon>
        <taxon>Diplogasteroidea</taxon>
        <taxon>Neodiplogasteridae</taxon>
        <taxon>Pristionchus</taxon>
    </lineage>
</organism>
<comment type="caution">
    <text evidence="2">The sequence shown here is derived from an EMBL/GenBank/DDBJ whole genome shotgun (WGS) entry which is preliminary data.</text>
</comment>
<dbReference type="AlphaFoldDB" id="A0AAN5CYK5"/>
<feature type="compositionally biased region" description="Basic and acidic residues" evidence="1">
    <location>
        <begin position="377"/>
        <end position="407"/>
    </location>
</feature>
<evidence type="ECO:0000256" key="1">
    <source>
        <dbReference type="SAM" id="MobiDB-lite"/>
    </source>
</evidence>
<sequence>VLLLVSVNPLLGVPGASADLLILFTLYWLCFEAALMDSPAGSSSPTDTHDVPDWANFPLTPDGKLDAERLMPTTFEVCSKEYCKSREDLAKSLPSLAPKRERYETKSVPTITNLTLLELFDLSGEEIVEFRSSVLETLGEYDRINNMEKLMTNLGSIRRSMMELRRVANGIHSKKSREESTAFLCKRANLAILGYFTRQDPRNQPVQPTVSRSVQSHRPVGRQFKDFLLGNKGAARVSAYNWRHKKWDESVNRNLSIRQSDGDLPRTVASKEEVVHDSDGLGGSAEICLSSPTVSPSSHSLPDAKKMRMEEGFNMQNAVAKGRDELNFYCAVKANKVNPEGFGIPKGFVLCGDKIVHHTKKGKVDRMGMKRKRASKKGRDQKEPEAKEGCVEISEKETKKNDLPTEKNEEEAELANVNESMGNEVVVMEDIEEEEGETEEEIEIHDGKQPVFTTESSTQTDDTVDIMETASGDTVISPEIAAQLAMLESTHAQDVGTIQKLRAENVLAVKNLSKIHNKYVSLMMDRNNIKCAFNTVEKNRKTLKFENVHLTRSVKQLNEQNAMLLHEVNALKRDIAIRDQMEGSNGEVGRYEEYSG</sequence>
<feature type="non-terminal residue" evidence="2">
    <location>
        <position position="1"/>
    </location>
</feature>
<evidence type="ECO:0000313" key="2">
    <source>
        <dbReference type="EMBL" id="GMR53328.1"/>
    </source>
</evidence>